<dbReference type="InterPro" id="IPR046960">
    <property type="entry name" value="PPR_At4g14850-like_plant"/>
</dbReference>
<evidence type="ECO:0000256" key="1">
    <source>
        <dbReference type="ARBA" id="ARBA00022737"/>
    </source>
</evidence>
<dbReference type="Pfam" id="PF01535">
    <property type="entry name" value="PPR"/>
    <property type="match status" value="2"/>
</dbReference>
<proteinExistence type="predicted"/>
<dbReference type="InterPro" id="IPR002885">
    <property type="entry name" value="PPR_rpt"/>
</dbReference>
<gene>
    <name evidence="2" type="ORF">IFM89_036997</name>
</gene>
<evidence type="ECO:0008006" key="4">
    <source>
        <dbReference type="Google" id="ProtNLM"/>
    </source>
</evidence>
<comment type="caution">
    <text evidence="2">The sequence shown here is derived from an EMBL/GenBank/DDBJ whole genome shotgun (WGS) entry which is preliminary data.</text>
</comment>
<dbReference type="PANTHER" id="PTHR47926">
    <property type="entry name" value="PENTATRICOPEPTIDE REPEAT-CONTAINING PROTEIN"/>
    <property type="match status" value="1"/>
</dbReference>
<dbReference type="Proteomes" id="UP000631114">
    <property type="component" value="Unassembled WGS sequence"/>
</dbReference>
<keyword evidence="1" id="KW-0677">Repeat</keyword>
<dbReference type="GO" id="GO:0009451">
    <property type="term" value="P:RNA modification"/>
    <property type="evidence" value="ECO:0007669"/>
    <property type="project" value="InterPro"/>
</dbReference>
<accession>A0A835HJE3</accession>
<protein>
    <recommendedName>
        <fullName evidence="4">Pentatricopeptide repeat-containing protein</fullName>
    </recommendedName>
</protein>
<dbReference type="InterPro" id="IPR011990">
    <property type="entry name" value="TPR-like_helical_dom_sf"/>
</dbReference>
<keyword evidence="3" id="KW-1185">Reference proteome</keyword>
<dbReference type="GO" id="GO:0003723">
    <property type="term" value="F:RNA binding"/>
    <property type="evidence" value="ECO:0007669"/>
    <property type="project" value="InterPro"/>
</dbReference>
<sequence length="117" mass="13404">MEYAELCWRVHACICKLGHDSNAFVGTALIDAYTVCGFVEDAKEVFTGILDKDMVSWTGMVACYSENGEEALKLFSRMWEESPCWIQNVNLRLSLIGEKTILLCNFLERVVWALWKK</sequence>
<evidence type="ECO:0000313" key="2">
    <source>
        <dbReference type="EMBL" id="KAF9599417.1"/>
    </source>
</evidence>
<organism evidence="2 3">
    <name type="scientific">Coptis chinensis</name>
    <dbReference type="NCBI Taxonomy" id="261450"/>
    <lineage>
        <taxon>Eukaryota</taxon>
        <taxon>Viridiplantae</taxon>
        <taxon>Streptophyta</taxon>
        <taxon>Embryophyta</taxon>
        <taxon>Tracheophyta</taxon>
        <taxon>Spermatophyta</taxon>
        <taxon>Magnoliopsida</taxon>
        <taxon>Ranunculales</taxon>
        <taxon>Ranunculaceae</taxon>
        <taxon>Coptidoideae</taxon>
        <taxon>Coptis</taxon>
    </lineage>
</organism>
<name>A0A835HJE3_9MAGN</name>
<dbReference type="Gene3D" id="1.25.40.10">
    <property type="entry name" value="Tetratricopeptide repeat domain"/>
    <property type="match status" value="1"/>
</dbReference>
<dbReference type="OrthoDB" id="749581at2759"/>
<dbReference type="EMBL" id="JADFTS010000007">
    <property type="protein sequence ID" value="KAF9599417.1"/>
    <property type="molecule type" value="Genomic_DNA"/>
</dbReference>
<evidence type="ECO:0000313" key="3">
    <source>
        <dbReference type="Proteomes" id="UP000631114"/>
    </source>
</evidence>
<reference evidence="2 3" key="1">
    <citation type="submission" date="2020-10" db="EMBL/GenBank/DDBJ databases">
        <title>The Coptis chinensis genome and diversification of protoberbering-type alkaloids.</title>
        <authorList>
            <person name="Wang B."/>
            <person name="Shu S."/>
            <person name="Song C."/>
            <person name="Liu Y."/>
        </authorList>
    </citation>
    <scope>NUCLEOTIDE SEQUENCE [LARGE SCALE GENOMIC DNA]</scope>
    <source>
        <strain evidence="2">HL-2020</strain>
        <tissue evidence="2">Leaf</tissue>
    </source>
</reference>
<dbReference type="AlphaFoldDB" id="A0A835HJE3"/>